<keyword evidence="4" id="KW-0472">Membrane</keyword>
<keyword evidence="2 3" id="KW-0175">Coiled coil</keyword>
<keyword evidence="4" id="KW-1133">Transmembrane helix</keyword>
<dbReference type="Pfam" id="PF25917">
    <property type="entry name" value="BSH_RND"/>
    <property type="match status" value="1"/>
</dbReference>
<dbReference type="Gene3D" id="2.40.50.100">
    <property type="match status" value="2"/>
</dbReference>
<accession>A0A2M7R739</accession>
<dbReference type="Gene3D" id="2.40.30.170">
    <property type="match status" value="1"/>
</dbReference>
<evidence type="ECO:0000256" key="2">
    <source>
        <dbReference type="ARBA" id="ARBA00023054"/>
    </source>
</evidence>
<protein>
    <submittedName>
        <fullName evidence="7">Uncharacterized protein</fullName>
    </submittedName>
</protein>
<dbReference type="Proteomes" id="UP000230767">
    <property type="component" value="Unassembled WGS sequence"/>
</dbReference>
<feature type="domain" description="YknX-like beta-barrel" evidence="6">
    <location>
        <begin position="462"/>
        <end position="534"/>
    </location>
</feature>
<evidence type="ECO:0000256" key="1">
    <source>
        <dbReference type="ARBA" id="ARBA00004196"/>
    </source>
</evidence>
<dbReference type="PANTHER" id="PTHR32347">
    <property type="entry name" value="EFFLUX SYSTEM COMPONENT YKNX-RELATED"/>
    <property type="match status" value="1"/>
</dbReference>
<dbReference type="AlphaFoldDB" id="A0A2M7R739"/>
<feature type="domain" description="Multidrug resistance protein MdtA-like barrel-sandwich hybrid" evidence="5">
    <location>
        <begin position="68"/>
        <end position="457"/>
    </location>
</feature>
<evidence type="ECO:0000313" key="7">
    <source>
        <dbReference type="EMBL" id="PIY89630.1"/>
    </source>
</evidence>
<organism evidence="7 8">
    <name type="scientific">Candidatus Nealsonbacteria bacterium CG_4_10_14_0_8_um_filter_37_14</name>
    <dbReference type="NCBI Taxonomy" id="1974684"/>
    <lineage>
        <taxon>Bacteria</taxon>
        <taxon>Candidatus Nealsoniibacteriota</taxon>
    </lineage>
</organism>
<dbReference type="Gene3D" id="2.40.420.20">
    <property type="match status" value="1"/>
</dbReference>
<feature type="coiled-coil region" evidence="3">
    <location>
        <begin position="134"/>
        <end position="179"/>
    </location>
</feature>
<evidence type="ECO:0000256" key="3">
    <source>
        <dbReference type="SAM" id="Coils"/>
    </source>
</evidence>
<comment type="caution">
    <text evidence="7">The sequence shown here is derived from an EMBL/GenBank/DDBJ whole genome shotgun (WGS) entry which is preliminary data.</text>
</comment>
<feature type="transmembrane region" description="Helical" evidence="4">
    <location>
        <begin position="12"/>
        <end position="31"/>
    </location>
</feature>
<keyword evidence="4" id="KW-0812">Transmembrane</keyword>
<evidence type="ECO:0000313" key="8">
    <source>
        <dbReference type="Proteomes" id="UP000230767"/>
    </source>
</evidence>
<evidence type="ECO:0000259" key="5">
    <source>
        <dbReference type="Pfam" id="PF25917"/>
    </source>
</evidence>
<sequence length="651" mass="71570">MISNIFKQILRHKFITGIILLLVIAGGYFGYQRLAGDKNTVRYVTAAVEKGTLIVSVSGSGQVSASDQVDIKSKVKGEVVAVYVENGEEVKTGKLIVELDDTDFQKAVEEAETSLETAKLELKELLSPPDELTLSNSENAVLQAKNSLEKLKLDQATEYQKALETKQEAENNIEMAYEDALNTITNAFWDLPTIITGTGDILYSYKIVEDEWGFTSKNSNYQQNEIVYSEAFSEDEYRDKIDAFLNSAKNDYKRARENYDPNFENYSNTSFYSEKEVVEDLLNETIETTKSIAQAIKSEVNLLAFIVDYFSNHNRRVYGKITDYQSDLKSYTSKTSSYLSSLLSVQRSLRDNKEAKLSAERSLAEMEKTHPLDLVAAEISPKEKEKSLAEIIAGPDELEIRAKQSAIQQKEDALLAAKQDLADCYIYIPFDGIITEVKTKKGDSVSAGTVLANIITQQKIAKISLNEVDAAKVKVGQKVTLTFDALPEVSISGKVIEVDTVGTVAQGVVSYGVKINFDTEAEAVKPGMSVTADIITDAEQDVLVLPNSAVKSQGNSYYVELVEAPEEMRQQLLANTSGVTLPNPPKSQSIEIGLSNDLSTEIVSGLKEGDIVVTSTISPNAVQTTQTKNTQTQGFQIPGMGGQGVIQRISR</sequence>
<dbReference type="PANTHER" id="PTHR32347:SF14">
    <property type="entry name" value="EFFLUX SYSTEM COMPONENT YKNX-RELATED"/>
    <property type="match status" value="1"/>
</dbReference>
<gene>
    <name evidence="7" type="ORF">COY73_00420</name>
</gene>
<dbReference type="InterPro" id="IPR050465">
    <property type="entry name" value="UPF0194_transport"/>
</dbReference>
<evidence type="ECO:0000259" key="6">
    <source>
        <dbReference type="Pfam" id="PF25990"/>
    </source>
</evidence>
<comment type="subcellular location">
    <subcellularLocation>
        <location evidence="1">Cell envelope</location>
    </subcellularLocation>
</comment>
<dbReference type="InterPro" id="IPR058625">
    <property type="entry name" value="MdtA-like_BSH"/>
</dbReference>
<dbReference type="Gene3D" id="1.10.287.470">
    <property type="entry name" value="Helix hairpin bin"/>
    <property type="match status" value="1"/>
</dbReference>
<dbReference type="GO" id="GO:0030313">
    <property type="term" value="C:cell envelope"/>
    <property type="evidence" value="ECO:0007669"/>
    <property type="project" value="UniProtKB-SubCell"/>
</dbReference>
<evidence type="ECO:0000256" key="4">
    <source>
        <dbReference type="SAM" id="Phobius"/>
    </source>
</evidence>
<dbReference type="InterPro" id="IPR058636">
    <property type="entry name" value="Beta-barrel_YknX"/>
</dbReference>
<dbReference type="Pfam" id="PF25990">
    <property type="entry name" value="Beta-barrel_YknX"/>
    <property type="match status" value="1"/>
</dbReference>
<name>A0A2M7R739_9BACT</name>
<dbReference type="EMBL" id="PFLW01000012">
    <property type="protein sequence ID" value="PIY89630.1"/>
    <property type="molecule type" value="Genomic_DNA"/>
</dbReference>
<proteinExistence type="predicted"/>
<reference evidence="8" key="1">
    <citation type="submission" date="2017-09" db="EMBL/GenBank/DDBJ databases">
        <title>Depth-based differentiation of microbial function through sediment-hosted aquifers and enrichment of novel symbionts in the deep terrestrial subsurface.</title>
        <authorList>
            <person name="Probst A.J."/>
            <person name="Ladd B."/>
            <person name="Jarett J.K."/>
            <person name="Geller-Mcgrath D.E."/>
            <person name="Sieber C.M.K."/>
            <person name="Emerson J.B."/>
            <person name="Anantharaman K."/>
            <person name="Thomas B.C."/>
            <person name="Malmstrom R."/>
            <person name="Stieglmeier M."/>
            <person name="Klingl A."/>
            <person name="Woyke T."/>
            <person name="Ryan C.M."/>
            <person name="Banfield J.F."/>
        </authorList>
    </citation>
    <scope>NUCLEOTIDE SEQUENCE [LARGE SCALE GENOMIC DNA]</scope>
</reference>
<dbReference type="SUPFAM" id="SSF111369">
    <property type="entry name" value="HlyD-like secretion proteins"/>
    <property type="match status" value="2"/>
</dbReference>